<name>A0A2V4L453_AQUAC</name>
<accession>A0A2V4L453</accession>
<dbReference type="Proteomes" id="UP000248146">
    <property type="component" value="Unassembled WGS sequence"/>
</dbReference>
<organism evidence="1 2">
    <name type="scientific">Aquipseudomonas alcaligenes</name>
    <name type="common">Pseudomonas alcaligenes</name>
    <dbReference type="NCBI Taxonomy" id="43263"/>
    <lineage>
        <taxon>Bacteria</taxon>
        <taxon>Pseudomonadati</taxon>
        <taxon>Pseudomonadota</taxon>
        <taxon>Gammaproteobacteria</taxon>
        <taxon>Pseudomonadales</taxon>
        <taxon>Pseudomonadaceae</taxon>
        <taxon>Aquipseudomonas</taxon>
    </lineage>
</organism>
<dbReference type="AlphaFoldDB" id="A0A2V4L453"/>
<sequence length="205" mass="23357">MHSLEMLQRLQKHRGLGGQDSAAARAQCRALADELDRLWRELPPAAAELEELHPAWQRLRSQADDFDGHCRLIEQLLTAMQLFELRQGEDIEIARRCRELEELARLRGLAVRGAGAPRCPLPLQVQLRYLSLRLQRQAAPHSALAQALERLQRQLIEPLRVAIAPQECFELLTPLIDEQLGTLRQRLLTAADPAIRPPMHHEPAR</sequence>
<reference evidence="1 2" key="1">
    <citation type="submission" date="2018-06" db="EMBL/GenBank/DDBJ databases">
        <title>Pseudomonas diversity within urban Lake Michigan freshwaters.</title>
        <authorList>
            <person name="Batrich M."/>
            <person name="Hatzopoulos T."/>
            <person name="Putonti C."/>
        </authorList>
    </citation>
    <scope>NUCLEOTIDE SEQUENCE [LARGE SCALE GENOMIC DNA]</scope>
    <source>
        <strain evidence="1 2">MB-090714</strain>
    </source>
</reference>
<protein>
    <submittedName>
        <fullName evidence="1">Uncharacterized protein</fullName>
    </submittedName>
</protein>
<dbReference type="EMBL" id="QJRX01000003">
    <property type="protein sequence ID" value="PYC27669.1"/>
    <property type="molecule type" value="Genomic_DNA"/>
</dbReference>
<comment type="caution">
    <text evidence="1">The sequence shown here is derived from an EMBL/GenBank/DDBJ whole genome shotgun (WGS) entry which is preliminary data.</text>
</comment>
<dbReference type="OrthoDB" id="6116083at2"/>
<evidence type="ECO:0000313" key="1">
    <source>
        <dbReference type="EMBL" id="PYC27669.1"/>
    </source>
</evidence>
<evidence type="ECO:0000313" key="2">
    <source>
        <dbReference type="Proteomes" id="UP000248146"/>
    </source>
</evidence>
<gene>
    <name evidence="1" type="ORF">DMO17_07445</name>
</gene>
<proteinExistence type="predicted"/>